<accession>K3WHX7</accession>
<feature type="transmembrane region" description="Helical" evidence="13">
    <location>
        <begin position="384"/>
        <end position="408"/>
    </location>
</feature>
<dbReference type="InterPro" id="IPR027417">
    <property type="entry name" value="P-loop_NTPase"/>
</dbReference>
<keyword evidence="7" id="KW-0547">Nucleotide-binding</keyword>
<dbReference type="OMA" id="CQRYLVI"/>
<evidence type="ECO:0000259" key="15">
    <source>
        <dbReference type="PROSITE" id="PS50929"/>
    </source>
</evidence>
<dbReference type="GO" id="GO:0140359">
    <property type="term" value="F:ABC-type transporter activity"/>
    <property type="evidence" value="ECO:0007669"/>
    <property type="project" value="InterPro"/>
</dbReference>
<dbReference type="InterPro" id="IPR003593">
    <property type="entry name" value="AAA+_ATPase"/>
</dbReference>
<dbReference type="SUPFAM" id="SSF90123">
    <property type="entry name" value="ABC transporter transmembrane region"/>
    <property type="match status" value="2"/>
</dbReference>
<name>K3WHX7_GLOUD</name>
<dbReference type="GO" id="GO:0005774">
    <property type="term" value="C:vacuolar membrane"/>
    <property type="evidence" value="ECO:0007669"/>
    <property type="project" value="UniProtKB-SubCell"/>
</dbReference>
<feature type="transmembrane region" description="Helical" evidence="13">
    <location>
        <begin position="1036"/>
        <end position="1058"/>
    </location>
</feature>
<evidence type="ECO:0000259" key="14">
    <source>
        <dbReference type="PROSITE" id="PS50893"/>
    </source>
</evidence>
<keyword evidence="17" id="KW-1185">Reference proteome</keyword>
<dbReference type="InParanoid" id="K3WHX7"/>
<dbReference type="Pfam" id="PF00664">
    <property type="entry name" value="ABC_membrane"/>
    <property type="match status" value="1"/>
</dbReference>
<keyword evidence="3" id="KW-0813">Transport</keyword>
<feature type="transmembrane region" description="Helical" evidence="13">
    <location>
        <begin position="351"/>
        <end position="372"/>
    </location>
</feature>
<feature type="region of interest" description="Disordered" evidence="12">
    <location>
        <begin position="1"/>
        <end position="20"/>
    </location>
</feature>
<keyword evidence="4" id="KW-1003">Cell membrane</keyword>
<dbReference type="FunFam" id="3.40.50.300:FF:002145">
    <property type="entry name" value="ABC transporter (MsbA subfamily)"/>
    <property type="match status" value="1"/>
</dbReference>
<organism evidence="16 17">
    <name type="scientific">Globisporangium ultimum (strain ATCC 200006 / CBS 805.95 / DAOM BR144)</name>
    <name type="common">Pythium ultimum</name>
    <dbReference type="NCBI Taxonomy" id="431595"/>
    <lineage>
        <taxon>Eukaryota</taxon>
        <taxon>Sar</taxon>
        <taxon>Stramenopiles</taxon>
        <taxon>Oomycota</taxon>
        <taxon>Peronosporomycetes</taxon>
        <taxon>Pythiales</taxon>
        <taxon>Pythiaceae</taxon>
        <taxon>Globisporangium</taxon>
    </lineage>
</organism>
<evidence type="ECO:0000256" key="2">
    <source>
        <dbReference type="ARBA" id="ARBA00004651"/>
    </source>
</evidence>
<keyword evidence="8" id="KW-0067">ATP-binding</keyword>
<evidence type="ECO:0000256" key="9">
    <source>
        <dbReference type="ARBA" id="ARBA00022989"/>
    </source>
</evidence>
<feature type="transmembrane region" description="Helical" evidence="13">
    <location>
        <begin position="941"/>
        <end position="962"/>
    </location>
</feature>
<protein>
    <recommendedName>
        <fullName evidence="18">ABC transporter domain-containing protein</fullName>
    </recommendedName>
</protein>
<dbReference type="PROSITE" id="PS50929">
    <property type="entry name" value="ABC_TM1F"/>
    <property type="match status" value="2"/>
</dbReference>
<dbReference type="PANTHER" id="PTHR24223">
    <property type="entry name" value="ATP-BINDING CASSETTE SUB-FAMILY C"/>
    <property type="match status" value="1"/>
</dbReference>
<dbReference type="PANTHER" id="PTHR24223:SF443">
    <property type="entry name" value="MULTIDRUG-RESISTANCE LIKE PROTEIN 1, ISOFORM I"/>
    <property type="match status" value="1"/>
</dbReference>
<evidence type="ECO:0008006" key="18">
    <source>
        <dbReference type="Google" id="ProtNLM"/>
    </source>
</evidence>
<evidence type="ECO:0000256" key="10">
    <source>
        <dbReference type="ARBA" id="ARBA00023136"/>
    </source>
</evidence>
<dbReference type="GO" id="GO:0005524">
    <property type="term" value="F:ATP binding"/>
    <property type="evidence" value="ECO:0007669"/>
    <property type="project" value="UniProtKB-KW"/>
</dbReference>
<dbReference type="CDD" id="cd03250">
    <property type="entry name" value="ABCC_MRP_domain1"/>
    <property type="match status" value="1"/>
</dbReference>
<dbReference type="SMART" id="SM00382">
    <property type="entry name" value="AAA"/>
    <property type="match status" value="2"/>
</dbReference>
<dbReference type="Gene3D" id="3.40.50.300">
    <property type="entry name" value="P-loop containing nucleotide triphosphate hydrolases"/>
    <property type="match status" value="2"/>
</dbReference>
<dbReference type="Pfam" id="PF00005">
    <property type="entry name" value="ABC_tran"/>
    <property type="match status" value="2"/>
</dbReference>
<evidence type="ECO:0000256" key="6">
    <source>
        <dbReference type="ARBA" id="ARBA00022737"/>
    </source>
</evidence>
<dbReference type="GO" id="GO:0016887">
    <property type="term" value="F:ATP hydrolysis activity"/>
    <property type="evidence" value="ECO:0007669"/>
    <property type="project" value="InterPro"/>
</dbReference>
<feature type="domain" description="ABC transmembrane type-1" evidence="15">
    <location>
        <begin position="130"/>
        <end position="409"/>
    </location>
</feature>
<dbReference type="Proteomes" id="UP000019132">
    <property type="component" value="Unassembled WGS sequence"/>
</dbReference>
<comment type="subcellular location">
    <subcellularLocation>
        <location evidence="2">Cell membrane</location>
        <topology evidence="2">Multi-pass membrane protein</topology>
    </subcellularLocation>
    <subcellularLocation>
        <location evidence="1">Vacuole membrane</location>
        <topology evidence="1">Multi-pass membrane protein</topology>
    </subcellularLocation>
</comment>
<dbReference type="PROSITE" id="PS50893">
    <property type="entry name" value="ABC_TRANSPORTER_2"/>
    <property type="match status" value="2"/>
</dbReference>
<evidence type="ECO:0000256" key="4">
    <source>
        <dbReference type="ARBA" id="ARBA00022475"/>
    </source>
</evidence>
<dbReference type="GO" id="GO:0005886">
    <property type="term" value="C:plasma membrane"/>
    <property type="evidence" value="ECO:0007669"/>
    <property type="project" value="UniProtKB-SubCell"/>
</dbReference>
<feature type="domain" description="ABC transmembrane type-1" evidence="15">
    <location>
        <begin position="790"/>
        <end position="1097"/>
    </location>
</feature>
<keyword evidence="10 13" id="KW-0472">Membrane</keyword>
<reference evidence="17" key="2">
    <citation type="submission" date="2010-04" db="EMBL/GenBank/DDBJ databases">
        <authorList>
            <person name="Buell R."/>
            <person name="Hamilton J."/>
            <person name="Hostetler J."/>
        </authorList>
    </citation>
    <scope>NUCLEOTIDE SEQUENCE [LARGE SCALE GENOMIC DNA]</scope>
    <source>
        <strain evidence="17">DAOM:BR144</strain>
    </source>
</reference>
<evidence type="ECO:0000256" key="12">
    <source>
        <dbReference type="SAM" id="MobiDB-lite"/>
    </source>
</evidence>
<keyword evidence="5 13" id="KW-0812">Transmembrane</keyword>
<evidence type="ECO:0000256" key="5">
    <source>
        <dbReference type="ARBA" id="ARBA00022692"/>
    </source>
</evidence>
<dbReference type="EnsemblProtists" id="PYU1_T004569">
    <property type="protein sequence ID" value="PYU1_T004569"/>
    <property type="gene ID" value="PYU1_G004558"/>
</dbReference>
<evidence type="ECO:0000313" key="16">
    <source>
        <dbReference type="EnsemblProtists" id="PYU1_T004569"/>
    </source>
</evidence>
<evidence type="ECO:0000256" key="1">
    <source>
        <dbReference type="ARBA" id="ARBA00004128"/>
    </source>
</evidence>
<dbReference type="InterPro" id="IPR003439">
    <property type="entry name" value="ABC_transporter-like_ATP-bd"/>
</dbReference>
<feature type="compositionally biased region" description="Basic and acidic residues" evidence="12">
    <location>
        <begin position="10"/>
        <end position="20"/>
    </location>
</feature>
<proteinExistence type="predicted"/>
<feature type="transmembrane region" description="Helical" evidence="13">
    <location>
        <begin position="899"/>
        <end position="921"/>
    </location>
</feature>
<dbReference type="HOGENOM" id="CLU_000604_27_1_1"/>
<sequence>MKTYGTAAFDEDHGHAVDDDDLKECKDEYVDDAQRQAGEREKLRQKRQKNTAVPSPHAWWSYVLFSWCKPLAERCAQRPLRSDDLWTLKEGDTSQFCADQLKRALTKTLSIVLAVCCTQWRLLMCSGAISLVSVACELLGPIAVYIIVDSAATHQMRDMYSRGAFWTFVLLGSRFLRSYSLAWADYLLRFVEARTAGALHVLLLESVLDTNRCRSPRVEISEGAPNLFTTDISAVGNAFRTIHRLWMLPLELFGFFIIFRFVAGRVITSILVVSFIIYALIQLVNWSESSLYRQWLSISDQRFGILQRIFQNILALKLSTWEEWALMRIMTARSTEQFVLRRHILLRTIRYTLTWIAPSLNLIATGVLLLIVPNYAFASPAFTFSAVAIFHAINDAFVTAVGVIQVFLQFRVSLERIYAVLQLSHVPGNTTMEPAGRTHSLGNADEDAVAVVCAVFANSTSPEALDLLSNVNIRVKRGEFVVLHGKVGCGKSVFLSALLGFLPKKAGGVYLNGSVAYCSQVPWIQSMTIRDNILFGKEFDEVRYWSVLEACCLIEDLTSLPAGDRTIIGSHGLVSMSGGQQARVALARACYADADIYILDAPLDSVDSIVQCEILLKCMGQLLQDKTIVLSTHNPELILCEYVDRAILMEQMVFQEPKLTQKEGRQPRTLSRRAQAENRPVSRTFVSKRKVLLGDSATRGGLARKRKDSPPVSLVTDARRLRLNTSVLLNPLVLKLQSAPRSRQSSRLNVANHASCTYRRKGWSAVLKEYIAYTQSVSVLCIVIFLHHMTQVLSTMSVYYFSRWIGSCGDAESSPEAMEHTDMLFKRYLWTVGGSCVSFLCAAFATFSFSLTAAGKLFECMTSALLHAPMRFFSTNSVGKILNRYARDLKSVDSSLQGVIFTLLRSFFSTYCSLFASLAWLSGHILKANSLALQNDVMSMMVWWVVMIANVIVTTGILGAFWRDGIESNKPSGEIYLMFRETLSPMFNYVTESMNGRRVITAFGSEQRLRIARNYGEKVDQATRILMSMWTFETWVAIRCLFMESLLTSSLLIALIAFGHDPSYSNQPATIGLLLFLLLNIRDDMKNSFANWNLLEKDLACVQRILEYIDVEPEGALSQNQLPLDPFWPRKGSITFQDVFFQYDGAEAQPHPPTNAGAKAVLTGAMALKNVSFHIEGGQKIGVVGRSGAGKSSLAMALMRVNDPAYGVIQIDGVDVTRLHLKTLRSKVSYVPPNPVFTNSSLREYLDPMNHVDDAVLWKILKKTGVEASILKVQASLDAPIMGTLSNWSMGERQLLCLARALVFRSRIVILDEATTATDQETDCSVQDLVYEILDSSTTLLCIAHRLDTVLEFDKILVMADGGVEDFGTVQELVASGDGVFYNLLESAQLVY</sequence>
<evidence type="ECO:0000256" key="8">
    <source>
        <dbReference type="ARBA" id="ARBA00022840"/>
    </source>
</evidence>
<dbReference type="Gene3D" id="1.20.1560.10">
    <property type="entry name" value="ABC transporter type 1, transmembrane domain"/>
    <property type="match status" value="2"/>
</dbReference>
<keyword evidence="6" id="KW-0677">Repeat</keyword>
<dbReference type="STRING" id="431595.K3WHX7"/>
<dbReference type="EMBL" id="GL376631">
    <property type="status" value="NOT_ANNOTATED_CDS"/>
    <property type="molecule type" value="Genomic_DNA"/>
</dbReference>
<dbReference type="eggNOG" id="KOG0054">
    <property type="taxonomic scope" value="Eukaryota"/>
</dbReference>
<keyword evidence="9 13" id="KW-1133">Transmembrane helix</keyword>
<evidence type="ECO:0000313" key="17">
    <source>
        <dbReference type="Proteomes" id="UP000019132"/>
    </source>
</evidence>
<dbReference type="VEuPathDB" id="FungiDB:PYU1_G004558"/>
<dbReference type="SUPFAM" id="SSF52540">
    <property type="entry name" value="P-loop containing nucleoside triphosphate hydrolases"/>
    <property type="match status" value="2"/>
</dbReference>
<reference evidence="16" key="3">
    <citation type="submission" date="2015-02" db="UniProtKB">
        <authorList>
            <consortium name="EnsemblProtists"/>
        </authorList>
    </citation>
    <scope>IDENTIFICATION</scope>
    <source>
        <strain evidence="16">DAOM BR144</strain>
    </source>
</reference>
<dbReference type="InterPro" id="IPR036640">
    <property type="entry name" value="ABC1_TM_sf"/>
</dbReference>
<keyword evidence="11" id="KW-0325">Glycoprotein</keyword>
<reference evidence="17" key="1">
    <citation type="journal article" date="2010" name="Genome Biol.">
        <title>Genome sequence of the necrotrophic plant pathogen Pythium ultimum reveals original pathogenicity mechanisms and effector repertoire.</title>
        <authorList>
            <person name="Levesque C.A."/>
            <person name="Brouwer H."/>
            <person name="Cano L."/>
            <person name="Hamilton J.P."/>
            <person name="Holt C."/>
            <person name="Huitema E."/>
            <person name="Raffaele S."/>
            <person name="Robideau G.P."/>
            <person name="Thines M."/>
            <person name="Win J."/>
            <person name="Zerillo M.M."/>
            <person name="Beakes G.W."/>
            <person name="Boore J.L."/>
            <person name="Busam D."/>
            <person name="Dumas B."/>
            <person name="Ferriera S."/>
            <person name="Fuerstenberg S.I."/>
            <person name="Gachon C.M."/>
            <person name="Gaulin E."/>
            <person name="Govers F."/>
            <person name="Grenville-Briggs L."/>
            <person name="Horner N."/>
            <person name="Hostetler J."/>
            <person name="Jiang R.H."/>
            <person name="Johnson J."/>
            <person name="Krajaejun T."/>
            <person name="Lin H."/>
            <person name="Meijer H.J."/>
            <person name="Moore B."/>
            <person name="Morris P."/>
            <person name="Phuntmart V."/>
            <person name="Puiu D."/>
            <person name="Shetty J."/>
            <person name="Stajich J.E."/>
            <person name="Tripathy S."/>
            <person name="Wawra S."/>
            <person name="van West P."/>
            <person name="Whitty B.R."/>
            <person name="Coutinho P.M."/>
            <person name="Henrissat B."/>
            <person name="Martin F."/>
            <person name="Thomas P.D."/>
            <person name="Tyler B.M."/>
            <person name="De Vries R.P."/>
            <person name="Kamoun S."/>
            <person name="Yandell M."/>
            <person name="Tisserat N."/>
            <person name="Buell C.R."/>
        </authorList>
    </citation>
    <scope>NUCLEOTIDE SEQUENCE</scope>
    <source>
        <strain evidence="17">DAOM:BR144</strain>
    </source>
</reference>
<dbReference type="InterPro" id="IPR011527">
    <property type="entry name" value="ABC1_TM_dom"/>
</dbReference>
<feature type="transmembrane region" description="Helical" evidence="13">
    <location>
        <begin position="770"/>
        <end position="789"/>
    </location>
</feature>
<evidence type="ECO:0000256" key="11">
    <source>
        <dbReference type="ARBA" id="ARBA00023180"/>
    </source>
</evidence>
<feature type="domain" description="ABC transporter" evidence="14">
    <location>
        <begin position="1134"/>
        <end position="1386"/>
    </location>
</feature>
<feature type="domain" description="ABC transporter" evidence="14">
    <location>
        <begin position="449"/>
        <end position="676"/>
    </location>
</feature>
<feature type="transmembrane region" description="Helical" evidence="13">
    <location>
        <begin position="253"/>
        <end position="281"/>
    </location>
</feature>
<feature type="transmembrane region" description="Helical" evidence="13">
    <location>
        <begin position="828"/>
        <end position="851"/>
    </location>
</feature>
<dbReference type="InterPro" id="IPR050173">
    <property type="entry name" value="ABC_transporter_C-like"/>
</dbReference>
<evidence type="ECO:0000256" key="7">
    <source>
        <dbReference type="ARBA" id="ARBA00022741"/>
    </source>
</evidence>
<evidence type="ECO:0000256" key="3">
    <source>
        <dbReference type="ARBA" id="ARBA00022448"/>
    </source>
</evidence>
<evidence type="ECO:0000256" key="13">
    <source>
        <dbReference type="SAM" id="Phobius"/>
    </source>
</evidence>